<keyword evidence="7" id="KW-0735">Signal-anchor</keyword>
<evidence type="ECO:0000256" key="11">
    <source>
        <dbReference type="ARBA" id="ARBA00023180"/>
    </source>
</evidence>
<feature type="domain" description="Fucosyltransferase C-terminal" evidence="19">
    <location>
        <begin position="243"/>
        <end position="412"/>
    </location>
</feature>
<feature type="domain" description="Fucosyltransferase N-terminal" evidence="20">
    <location>
        <begin position="109"/>
        <end position="214"/>
    </location>
</feature>
<protein>
    <recommendedName>
        <fullName evidence="18">Fucosyltransferase</fullName>
        <ecNumber evidence="18">2.4.1.-</ecNumber>
    </recommendedName>
</protein>
<dbReference type="EC" id="2.4.1.-" evidence="18"/>
<name>A0A5C6PED0_9TELE</name>
<keyword evidence="22" id="KW-1185">Reference proteome</keyword>
<dbReference type="PANTHER" id="PTHR11929:SF132">
    <property type="entry name" value="ALPHA-(1,3)-FUCOSYLTRANSFERASE 4"/>
    <property type="match status" value="1"/>
</dbReference>
<evidence type="ECO:0000259" key="20">
    <source>
        <dbReference type="Pfam" id="PF17039"/>
    </source>
</evidence>
<evidence type="ECO:0000256" key="16">
    <source>
        <dbReference type="ARBA" id="ARBA00036481"/>
    </source>
</evidence>
<comment type="pathway">
    <text evidence="2">Protein modification; protein glycosylation.</text>
</comment>
<evidence type="ECO:0000256" key="2">
    <source>
        <dbReference type="ARBA" id="ARBA00004922"/>
    </source>
</evidence>
<comment type="catalytic activity">
    <reaction evidence="16">
        <text>an N-acetyl-alpha-neuraminyl-(2-&gt;3)-beta-D-galactosyl-(1-&gt;4)-N-acetyl-beta-D-glucosaminyl derivative + GDP-beta-L-fucose = an alpha-Neu5Ac-(2-&gt;3)-beta-D-Gal-(1-&gt;4)-[alpha-L-Fuc-(1-&gt;3)]-beta-D-GlcNAc derivative + GDP + H(+)</text>
        <dbReference type="Rhea" id="RHEA:56076"/>
        <dbReference type="ChEBI" id="CHEBI:15378"/>
        <dbReference type="ChEBI" id="CHEBI:57273"/>
        <dbReference type="ChEBI" id="CHEBI:58189"/>
        <dbReference type="ChEBI" id="CHEBI:136545"/>
        <dbReference type="ChEBI" id="CHEBI:139509"/>
    </reaction>
    <physiologicalReaction direction="left-to-right" evidence="16">
        <dbReference type="Rhea" id="RHEA:56077"/>
    </physiologicalReaction>
</comment>
<evidence type="ECO:0000256" key="14">
    <source>
        <dbReference type="ARBA" id="ARBA00035849"/>
    </source>
</evidence>
<evidence type="ECO:0000256" key="4">
    <source>
        <dbReference type="ARBA" id="ARBA00022676"/>
    </source>
</evidence>
<dbReference type="Pfam" id="PF00852">
    <property type="entry name" value="Glyco_transf_10"/>
    <property type="match status" value="1"/>
</dbReference>
<keyword evidence="11" id="KW-0325">Glycoprotein</keyword>
<dbReference type="GO" id="GO:0006954">
    <property type="term" value="P:inflammatory response"/>
    <property type="evidence" value="ECO:0007669"/>
    <property type="project" value="UniProtKB-KW"/>
</dbReference>
<reference evidence="21 22" key="1">
    <citation type="submission" date="2019-04" db="EMBL/GenBank/DDBJ databases">
        <title>Chromosome genome assembly for Takifugu flavidus.</title>
        <authorList>
            <person name="Xiao S."/>
        </authorList>
    </citation>
    <scope>NUCLEOTIDE SEQUENCE [LARGE SCALE GENOMIC DNA]</scope>
    <source>
        <strain evidence="21">HTHZ2018</strain>
        <tissue evidence="21">Muscle</tissue>
    </source>
</reference>
<evidence type="ECO:0000313" key="21">
    <source>
        <dbReference type="EMBL" id="TWW77161.1"/>
    </source>
</evidence>
<keyword evidence="9 18" id="KW-0333">Golgi apparatus</keyword>
<comment type="similarity">
    <text evidence="3 18">Belongs to the glycosyltransferase 10 family.</text>
</comment>
<organism evidence="21 22">
    <name type="scientific">Takifugu flavidus</name>
    <name type="common">sansaifugu</name>
    <dbReference type="NCBI Taxonomy" id="433684"/>
    <lineage>
        <taxon>Eukaryota</taxon>
        <taxon>Metazoa</taxon>
        <taxon>Chordata</taxon>
        <taxon>Craniata</taxon>
        <taxon>Vertebrata</taxon>
        <taxon>Euteleostomi</taxon>
        <taxon>Actinopterygii</taxon>
        <taxon>Neopterygii</taxon>
        <taxon>Teleostei</taxon>
        <taxon>Neoteleostei</taxon>
        <taxon>Acanthomorphata</taxon>
        <taxon>Eupercaria</taxon>
        <taxon>Tetraodontiformes</taxon>
        <taxon>Tetradontoidea</taxon>
        <taxon>Tetraodontidae</taxon>
        <taxon>Takifugu</taxon>
    </lineage>
</organism>
<dbReference type="GO" id="GO:0017083">
    <property type="term" value="F:4-galactosyl-N-acetylglucosaminide 3-alpha-L-fucosyltransferase activity"/>
    <property type="evidence" value="ECO:0007669"/>
    <property type="project" value="UniProtKB-EC"/>
</dbReference>
<keyword evidence="10 18" id="KW-0472">Membrane</keyword>
<dbReference type="Proteomes" id="UP000324091">
    <property type="component" value="Chromosome 12"/>
</dbReference>
<dbReference type="Pfam" id="PF17039">
    <property type="entry name" value="Glyco_tran_10_N"/>
    <property type="match status" value="1"/>
</dbReference>
<evidence type="ECO:0000256" key="9">
    <source>
        <dbReference type="ARBA" id="ARBA00023034"/>
    </source>
</evidence>
<evidence type="ECO:0000256" key="8">
    <source>
        <dbReference type="ARBA" id="ARBA00022989"/>
    </source>
</evidence>
<gene>
    <name evidence="21" type="ORF">D4764_12G0005510</name>
</gene>
<dbReference type="EMBL" id="RHFK02000004">
    <property type="protein sequence ID" value="TWW77161.1"/>
    <property type="molecule type" value="Genomic_DNA"/>
</dbReference>
<evidence type="ECO:0000256" key="1">
    <source>
        <dbReference type="ARBA" id="ARBA00004323"/>
    </source>
</evidence>
<evidence type="ECO:0000256" key="10">
    <source>
        <dbReference type="ARBA" id="ARBA00023136"/>
    </source>
</evidence>
<dbReference type="PANTHER" id="PTHR11929">
    <property type="entry name" value="ALPHA- 1,3 -FUCOSYLTRANSFERASE"/>
    <property type="match status" value="1"/>
</dbReference>
<dbReference type="GO" id="GO:0032580">
    <property type="term" value="C:Golgi cisterna membrane"/>
    <property type="evidence" value="ECO:0007669"/>
    <property type="project" value="UniProtKB-SubCell"/>
</dbReference>
<comment type="caution">
    <text evidence="21">The sequence shown here is derived from an EMBL/GenBank/DDBJ whole genome shotgun (WGS) entry which is preliminary data.</text>
</comment>
<comment type="function">
    <text evidence="17">Catalyzes alpha(1-&gt;3) linkage of fucosyl moiety transferred from GDP-beta-L-fucose to N-acetyl glucosamine (GlcNAc) within type 2 lactosamine (LacNAc, Gal-beta(1-&gt;4)GlcNAc) glycan attached to N- or O-linked glycoproteins. Robustly fucosylates nonsialylated distal LacNAc unit of the polylactosamine chain to form Lewis X antigen (CD15), a glycan determinant known to mediate important cellular functions in development and immunity. Fucosylates with lower efficiency sialylated LacNAc acceptors to form sialyl Lewis X and 6-sulfo sialyl Lewis X determinants that serve as recognition epitopes for C-type lectins. Together with FUT7 contributes to SELE, SELL and SELP selectin ligand biosynthesis and selectin-dependent lymphocyte homing, leukocyte migration and blood leukocyte homeostasis. In a cell type specific manner, may also fucosylate the internal LacNAc unit of the polylactosamine chain to form VIM-2 antigen that serves as recognition epitope for SELE.</text>
</comment>
<evidence type="ECO:0000256" key="15">
    <source>
        <dbReference type="ARBA" id="ARBA00036234"/>
    </source>
</evidence>
<evidence type="ECO:0000256" key="5">
    <source>
        <dbReference type="ARBA" id="ARBA00022679"/>
    </source>
</evidence>
<evidence type="ECO:0000256" key="3">
    <source>
        <dbReference type="ARBA" id="ARBA00008919"/>
    </source>
</evidence>
<dbReference type="GO" id="GO:0000139">
    <property type="term" value="C:Golgi membrane"/>
    <property type="evidence" value="ECO:0007669"/>
    <property type="project" value="UniProtKB-SubCell"/>
</dbReference>
<keyword evidence="6 18" id="KW-0812">Transmembrane</keyword>
<evidence type="ECO:0000256" key="12">
    <source>
        <dbReference type="ARBA" id="ARBA00023198"/>
    </source>
</evidence>
<keyword evidence="12" id="KW-0395">Inflammatory response</keyword>
<comment type="catalytic activity">
    <reaction evidence="13">
        <text>a beta-D-galactosyl-(1-&gt;4)-N-acetyl-beta-D-glucosaminyl derivative + GDP-beta-L-fucose = a beta-D-galactosyl-(1-&gt;4)-[alpha-L-fucosyl-(1-&gt;3)]-N-acetyl-beta-D-glucosaminyl derivative + GDP + H(+)</text>
        <dbReference type="Rhea" id="RHEA:14257"/>
        <dbReference type="ChEBI" id="CHEBI:15378"/>
        <dbReference type="ChEBI" id="CHEBI:57273"/>
        <dbReference type="ChEBI" id="CHEBI:58189"/>
        <dbReference type="ChEBI" id="CHEBI:133507"/>
        <dbReference type="ChEBI" id="CHEBI:137941"/>
        <dbReference type="EC" id="2.4.1.152"/>
    </reaction>
    <physiologicalReaction direction="left-to-right" evidence="13">
        <dbReference type="Rhea" id="RHEA:14258"/>
    </physiologicalReaction>
</comment>
<evidence type="ECO:0000256" key="17">
    <source>
        <dbReference type="ARBA" id="ARBA00046186"/>
    </source>
</evidence>
<evidence type="ECO:0000256" key="6">
    <source>
        <dbReference type="ARBA" id="ARBA00022692"/>
    </source>
</evidence>
<evidence type="ECO:0000256" key="7">
    <source>
        <dbReference type="ARBA" id="ARBA00022968"/>
    </source>
</evidence>
<sequence>MFNFAADRLIVVNHPQLHLACPGLSTARTFITSPTFESLATLMGFSIHHCSWVRYRVRRTFPCFHPRQRYIFPSLAVLCVMGFVAMSLLDMEGPIDLTSRSQIPEDNSVVTILLWSHPFGRYSKFGDCLERYQIRGCRITDDRRAYGEADAVIIHHRDIITGTALPQELRPAAQKWIWMNYESPTHSPGLELFEGIFNLTLTYRRGSDIFLPYGFLIPNTLRSIPYNSDQYLRTPAPHELIRPRLLAWVVSNWSESHARVVFYKQLQRFLRVDVYGRAGQAFFGDVVDLVRDYQFYLALENSQHTDYITEKLWSSIEAGAIPVVLGPSRENYERLLPPEAFIHVDDFATVRELAQYLLRLWHRPDLLMSHLSWRGGYRTHRPTFWTEHYCKACEVVRRTRGRTNVVKDLAHWFKS</sequence>
<evidence type="ECO:0000313" key="22">
    <source>
        <dbReference type="Proteomes" id="UP000324091"/>
    </source>
</evidence>
<comment type="subcellular location">
    <subcellularLocation>
        <location evidence="1">Golgi apparatus membrane</location>
        <topology evidence="1">Single-pass type II membrane protein</topology>
    </subcellularLocation>
    <subcellularLocation>
        <location evidence="18">Golgi apparatus</location>
        <location evidence="18">Golgi stack membrane</location>
        <topology evidence="18">Single-pass type II membrane protein</topology>
    </subcellularLocation>
</comment>
<feature type="transmembrane region" description="Helical" evidence="18">
    <location>
        <begin position="70"/>
        <end position="89"/>
    </location>
</feature>
<comment type="catalytic activity">
    <reaction evidence="14">
        <text>an alpha-Neu5Ac-(2-&gt;3)-beta-D-Gal-(1-&gt;4)-beta-D-GlcNAc6S derivative + GDP-beta-L-fucose = an alpha-Neu5Ac-(2-&gt;3)-beta-D-Gal-(1-&gt;4)-[alpha-L-Fuc-(1-&gt;3)]-beta-D-GlcNAc6S derivative + GDP + H(+)</text>
        <dbReference type="Rhea" id="RHEA:62004"/>
        <dbReference type="ChEBI" id="CHEBI:15378"/>
        <dbReference type="ChEBI" id="CHEBI:57273"/>
        <dbReference type="ChEBI" id="CHEBI:58189"/>
        <dbReference type="ChEBI" id="CHEBI:145344"/>
        <dbReference type="ChEBI" id="CHEBI:145345"/>
    </reaction>
    <physiologicalReaction direction="left-to-right" evidence="14">
        <dbReference type="Rhea" id="RHEA:62005"/>
    </physiologicalReaction>
</comment>
<evidence type="ECO:0000259" key="19">
    <source>
        <dbReference type="Pfam" id="PF00852"/>
    </source>
</evidence>
<keyword evidence="5 18" id="KW-0808">Transferase</keyword>
<keyword evidence="8 18" id="KW-1133">Transmembrane helix</keyword>
<dbReference type="InterPro" id="IPR001503">
    <property type="entry name" value="Glyco_trans_10"/>
</dbReference>
<comment type="catalytic activity">
    <reaction evidence="15">
        <text>an alpha-Neu5Ac-(2-&gt;3)-beta-D-Gal-(1-&gt;4)-beta-D-GlcNAc-(1-&gt;3)-beta-D-Gal-(1-&gt;4)-beta-D-GlcNAc derivative + GDP-beta-L-fucose = an alpha-Neu5Ac-(2-&gt;3)-beta-D-Gal-(1-&gt;4)-beta-D-GlcNAc-(1-&gt;3)-beta-D-Gal-(1-&gt;4)-[alpha-L-Fuc-(1-&gt;3)]-beta-D-GlcNAc derivative + GDP + H(+)</text>
        <dbReference type="Rhea" id="RHEA:68044"/>
        <dbReference type="ChEBI" id="CHEBI:15378"/>
        <dbReference type="ChEBI" id="CHEBI:57273"/>
        <dbReference type="ChEBI" id="CHEBI:58189"/>
        <dbReference type="ChEBI" id="CHEBI:145343"/>
        <dbReference type="ChEBI" id="CHEBI:176900"/>
    </reaction>
    <physiologicalReaction direction="left-to-right" evidence="15">
        <dbReference type="Rhea" id="RHEA:68045"/>
    </physiologicalReaction>
</comment>
<dbReference type="InterPro" id="IPR038577">
    <property type="entry name" value="GT10-like_C_sf"/>
</dbReference>
<accession>A0A5C6PED0</accession>
<proteinExistence type="inferred from homology"/>
<keyword evidence="4 18" id="KW-0328">Glycosyltransferase</keyword>
<dbReference type="InterPro" id="IPR055270">
    <property type="entry name" value="Glyco_tran_10_C"/>
</dbReference>
<evidence type="ECO:0000256" key="13">
    <source>
        <dbReference type="ARBA" id="ARBA00029329"/>
    </source>
</evidence>
<dbReference type="InterPro" id="IPR031481">
    <property type="entry name" value="Glyco_tran_10_N"/>
</dbReference>
<dbReference type="Gene3D" id="3.40.50.11660">
    <property type="entry name" value="Glycosyl transferase family 10, C-terminal domain"/>
    <property type="match status" value="1"/>
</dbReference>
<dbReference type="SUPFAM" id="SSF53756">
    <property type="entry name" value="UDP-Glycosyltransferase/glycogen phosphorylase"/>
    <property type="match status" value="1"/>
</dbReference>
<dbReference type="UniPathway" id="UPA00378"/>
<evidence type="ECO:0000256" key="18">
    <source>
        <dbReference type="RuleBase" id="RU003832"/>
    </source>
</evidence>
<dbReference type="AlphaFoldDB" id="A0A5C6PED0"/>